<dbReference type="EMBL" id="OZ075124">
    <property type="protein sequence ID" value="CAL4923360.1"/>
    <property type="molecule type" value="Genomic_DNA"/>
</dbReference>
<dbReference type="InterPro" id="IPR000010">
    <property type="entry name" value="Cystatin_dom"/>
</dbReference>
<dbReference type="PROSITE" id="PS00287">
    <property type="entry name" value="CYSTATIN"/>
    <property type="match status" value="1"/>
</dbReference>
<proteinExistence type="inferred from homology"/>
<dbReference type="Gene3D" id="3.10.450.10">
    <property type="match status" value="1"/>
</dbReference>
<dbReference type="GO" id="GO:0004869">
    <property type="term" value="F:cysteine-type endopeptidase inhibitor activity"/>
    <property type="evidence" value="ECO:0007669"/>
    <property type="project" value="UniProtKB-KW"/>
</dbReference>
<evidence type="ECO:0000256" key="4">
    <source>
        <dbReference type="SAM" id="SignalP"/>
    </source>
</evidence>
<dbReference type="InterPro" id="IPR046350">
    <property type="entry name" value="Cystatin_sf"/>
</dbReference>
<keyword evidence="7" id="KW-1185">Reference proteome</keyword>
<feature type="signal peptide" evidence="4">
    <location>
        <begin position="1"/>
        <end position="27"/>
    </location>
</feature>
<dbReference type="Pfam" id="PF16845">
    <property type="entry name" value="SQAPI"/>
    <property type="match status" value="1"/>
</dbReference>
<organism evidence="6 7">
    <name type="scientific">Urochloa decumbens</name>
    <dbReference type="NCBI Taxonomy" id="240449"/>
    <lineage>
        <taxon>Eukaryota</taxon>
        <taxon>Viridiplantae</taxon>
        <taxon>Streptophyta</taxon>
        <taxon>Embryophyta</taxon>
        <taxon>Tracheophyta</taxon>
        <taxon>Spermatophyta</taxon>
        <taxon>Magnoliopsida</taxon>
        <taxon>Liliopsida</taxon>
        <taxon>Poales</taxon>
        <taxon>Poaceae</taxon>
        <taxon>PACMAD clade</taxon>
        <taxon>Panicoideae</taxon>
        <taxon>Panicodae</taxon>
        <taxon>Paniceae</taxon>
        <taxon>Melinidinae</taxon>
        <taxon>Urochloa</taxon>
    </lineage>
</organism>
<dbReference type="SUPFAM" id="SSF54403">
    <property type="entry name" value="Cystatin/monellin"/>
    <property type="match status" value="1"/>
</dbReference>
<evidence type="ECO:0000256" key="1">
    <source>
        <dbReference type="ARBA" id="ARBA00007233"/>
    </source>
</evidence>
<dbReference type="InterPro" id="IPR018073">
    <property type="entry name" value="Prot_inh_cystat_CS"/>
</dbReference>
<dbReference type="InterPro" id="IPR027214">
    <property type="entry name" value="Cystatin"/>
</dbReference>
<dbReference type="AlphaFoldDB" id="A0ABC8XA67"/>
<gene>
    <name evidence="6" type="ORF">URODEC1_LOCUS22264</name>
</gene>
<protein>
    <recommendedName>
        <fullName evidence="5">Cystatin domain-containing protein</fullName>
    </recommendedName>
</protein>
<dbReference type="PANTHER" id="PTHR47116">
    <property type="entry name" value="PHLOEM FILAMENT PROTEIN"/>
    <property type="match status" value="1"/>
</dbReference>
<keyword evidence="4" id="KW-0732">Signal</keyword>
<comment type="similarity">
    <text evidence="1">Belongs to the cystatin family. Phytocystatin subfamily.</text>
</comment>
<dbReference type="SMART" id="SM00043">
    <property type="entry name" value="CY"/>
    <property type="match status" value="1"/>
</dbReference>
<accession>A0ABC8XA67</accession>
<dbReference type="CDD" id="cd00042">
    <property type="entry name" value="CY"/>
    <property type="match status" value="1"/>
</dbReference>
<dbReference type="Proteomes" id="UP001497457">
    <property type="component" value="Chromosome 14rd"/>
</dbReference>
<evidence type="ECO:0000313" key="6">
    <source>
        <dbReference type="EMBL" id="CAL4923360.1"/>
    </source>
</evidence>
<keyword evidence="2" id="KW-0646">Protease inhibitor</keyword>
<evidence type="ECO:0000256" key="2">
    <source>
        <dbReference type="ARBA" id="ARBA00022690"/>
    </source>
</evidence>
<evidence type="ECO:0000256" key="3">
    <source>
        <dbReference type="ARBA" id="ARBA00022704"/>
    </source>
</evidence>
<evidence type="ECO:0000259" key="5">
    <source>
        <dbReference type="SMART" id="SM00043"/>
    </source>
</evidence>
<evidence type="ECO:0000313" key="7">
    <source>
        <dbReference type="Proteomes" id="UP001497457"/>
    </source>
</evidence>
<feature type="domain" description="Cystatin" evidence="5">
    <location>
        <begin position="33"/>
        <end position="123"/>
    </location>
</feature>
<reference evidence="6" key="1">
    <citation type="submission" date="2024-10" db="EMBL/GenBank/DDBJ databases">
        <authorList>
            <person name="Ryan C."/>
        </authorList>
    </citation>
    <scope>NUCLEOTIDE SEQUENCE [LARGE SCALE GENOMIC DNA]</scope>
</reference>
<keyword evidence="3" id="KW-0789">Thiol protease inhibitor</keyword>
<name>A0ABC8XA67_9POAL</name>
<feature type="chain" id="PRO_5044766384" description="Cystatin domain-containing protein" evidence="4">
    <location>
        <begin position="28"/>
        <end position="124"/>
    </location>
</feature>
<sequence>MKSIISSALIVAAAVMALCSVDPAAAAARVAPHIVGGWKPIKDVSDPNIQELGGWAVSEHVKKANDGLRFGKVVSGEEQVVSGMNYKLVIEATNGEGKSGTYGAAVYEQEWTKTRQLLAFEPAN</sequence>